<comment type="catalytic activity">
    <reaction evidence="1">
        <text>2-phosphoglycolate + H2O = glycolate + phosphate</text>
        <dbReference type="Rhea" id="RHEA:14369"/>
        <dbReference type="ChEBI" id="CHEBI:15377"/>
        <dbReference type="ChEBI" id="CHEBI:29805"/>
        <dbReference type="ChEBI" id="CHEBI:43474"/>
        <dbReference type="ChEBI" id="CHEBI:58033"/>
        <dbReference type="EC" id="3.1.3.18"/>
    </reaction>
</comment>
<dbReference type="PANTHER" id="PTHR43434:SF1">
    <property type="entry name" value="PHOSPHOGLYCOLATE PHOSPHATASE"/>
    <property type="match status" value="1"/>
</dbReference>
<dbReference type="SFLD" id="SFLDG01129">
    <property type="entry name" value="C1.5:_HAD__Beta-PGM__Phosphata"/>
    <property type="match status" value="1"/>
</dbReference>
<dbReference type="InterPro" id="IPR050155">
    <property type="entry name" value="HAD-like_hydrolase_sf"/>
</dbReference>
<keyword evidence="6" id="KW-1185">Reference proteome</keyword>
<dbReference type="Pfam" id="PF00702">
    <property type="entry name" value="Hydrolase"/>
    <property type="match status" value="1"/>
</dbReference>
<comment type="pathway">
    <text evidence="2">Organic acid metabolism; glycolate biosynthesis; glycolate from 2-phosphoglycolate: step 1/1.</text>
</comment>
<evidence type="ECO:0000313" key="6">
    <source>
        <dbReference type="Proteomes" id="UP000444401"/>
    </source>
</evidence>
<evidence type="ECO:0000256" key="1">
    <source>
        <dbReference type="ARBA" id="ARBA00000830"/>
    </source>
</evidence>
<gene>
    <name evidence="5" type="ORF">GRI72_09805</name>
</gene>
<dbReference type="RefSeq" id="WP_160733745.1">
    <property type="nucleotide sequence ID" value="NZ_WTYO01000004.1"/>
</dbReference>
<dbReference type="SFLD" id="SFLDS00003">
    <property type="entry name" value="Haloacid_Dehalogenase"/>
    <property type="match status" value="1"/>
</dbReference>
<reference evidence="5 6" key="1">
    <citation type="submission" date="2019-12" db="EMBL/GenBank/DDBJ databases">
        <title>Genomic-based taxomic classification of the family Erythrobacteraceae.</title>
        <authorList>
            <person name="Xu L."/>
        </authorList>
    </citation>
    <scope>NUCLEOTIDE SEQUENCE [LARGE SCALE GENOMIC DNA]</scope>
    <source>
        <strain evidence="5 6">H32</strain>
    </source>
</reference>
<dbReference type="EMBL" id="WTYO01000004">
    <property type="protein sequence ID" value="MXO69119.1"/>
    <property type="molecule type" value="Genomic_DNA"/>
</dbReference>
<protein>
    <recommendedName>
        <fullName evidence="4">phosphoglycolate phosphatase</fullName>
        <ecNumber evidence="4">3.1.3.18</ecNumber>
    </recommendedName>
</protein>
<evidence type="ECO:0000256" key="2">
    <source>
        <dbReference type="ARBA" id="ARBA00004818"/>
    </source>
</evidence>
<dbReference type="InterPro" id="IPR036412">
    <property type="entry name" value="HAD-like_sf"/>
</dbReference>
<comment type="caution">
    <text evidence="5">The sequence shown here is derived from an EMBL/GenBank/DDBJ whole genome shotgun (WGS) entry which is preliminary data.</text>
</comment>
<accession>A0ABW9UYV5</accession>
<evidence type="ECO:0000313" key="5">
    <source>
        <dbReference type="EMBL" id="MXO69119.1"/>
    </source>
</evidence>
<sequence length="227" mass="23707">MADFPFDVVGFDLDGTLLETHRDLGAAVNHALALGGFEVAPADSAKDLIGGGAKIMLRRAIDDQGGMADDDFHALYKKMLAFYGANSAVHTRPYPGAVEVLDELAARGVRVGVVTNKFGGFARDILGALGLADRFDCVIGGDSLGRDAAGRRRAKPAPDPILEARACCGGGRMAYVGDSSYDVRAARAAGVPVVAACYGYCDLPREELGADAMIDSFAELIPALEAL</sequence>
<evidence type="ECO:0000256" key="4">
    <source>
        <dbReference type="ARBA" id="ARBA00013078"/>
    </source>
</evidence>
<dbReference type="InterPro" id="IPR023198">
    <property type="entry name" value="PGP-like_dom2"/>
</dbReference>
<dbReference type="EC" id="3.1.3.18" evidence="4"/>
<dbReference type="SUPFAM" id="SSF56784">
    <property type="entry name" value="HAD-like"/>
    <property type="match status" value="1"/>
</dbReference>
<dbReference type="Proteomes" id="UP000444401">
    <property type="component" value="Unassembled WGS sequence"/>
</dbReference>
<name>A0ABW9UYV5_9SPHN</name>
<dbReference type="InterPro" id="IPR023214">
    <property type="entry name" value="HAD_sf"/>
</dbReference>
<comment type="similarity">
    <text evidence="3">Belongs to the HAD-like hydrolase superfamily. CbbY/CbbZ/Gph/YieH family.</text>
</comment>
<dbReference type="Gene3D" id="1.10.150.240">
    <property type="entry name" value="Putative phosphatase, domain 2"/>
    <property type="match status" value="1"/>
</dbReference>
<organism evidence="5 6">
    <name type="scientific">Pelagerythrobacter marinus</name>
    <dbReference type="NCBI Taxonomy" id="538382"/>
    <lineage>
        <taxon>Bacteria</taxon>
        <taxon>Pseudomonadati</taxon>
        <taxon>Pseudomonadota</taxon>
        <taxon>Alphaproteobacteria</taxon>
        <taxon>Sphingomonadales</taxon>
        <taxon>Erythrobacteraceae</taxon>
        <taxon>Pelagerythrobacter</taxon>
    </lineage>
</organism>
<proteinExistence type="inferred from homology"/>
<evidence type="ECO:0000256" key="3">
    <source>
        <dbReference type="ARBA" id="ARBA00006171"/>
    </source>
</evidence>
<dbReference type="PANTHER" id="PTHR43434">
    <property type="entry name" value="PHOSPHOGLYCOLATE PHOSPHATASE"/>
    <property type="match status" value="1"/>
</dbReference>
<dbReference type="Gene3D" id="3.40.50.1000">
    <property type="entry name" value="HAD superfamily/HAD-like"/>
    <property type="match status" value="1"/>
</dbReference>